<sequence>MNFTVIGFPCNQFGKEEPGNNSEILNGIRYVRPGNNFTPNFPLVEKVAVNGITEHPLFTFLKSRCPSPVSGFQPKEMLFYAPQDSSDIRWNFEKFLIGRNGTPLRRYESDFLPLSMVRDIVEAITHQNAPPMPRQSHH</sequence>
<name>A0ACB8C9L1_DERSI</name>
<keyword evidence="2" id="KW-1185">Reference proteome</keyword>
<dbReference type="EMBL" id="CM023477">
    <property type="protein sequence ID" value="KAH7937530.1"/>
    <property type="molecule type" value="Genomic_DNA"/>
</dbReference>
<gene>
    <name evidence="1" type="ORF">HPB49_012842</name>
</gene>
<proteinExistence type="predicted"/>
<evidence type="ECO:0000313" key="2">
    <source>
        <dbReference type="Proteomes" id="UP000821865"/>
    </source>
</evidence>
<organism evidence="1 2">
    <name type="scientific">Dermacentor silvarum</name>
    <name type="common">Tick</name>
    <dbReference type="NCBI Taxonomy" id="543639"/>
    <lineage>
        <taxon>Eukaryota</taxon>
        <taxon>Metazoa</taxon>
        <taxon>Ecdysozoa</taxon>
        <taxon>Arthropoda</taxon>
        <taxon>Chelicerata</taxon>
        <taxon>Arachnida</taxon>
        <taxon>Acari</taxon>
        <taxon>Parasitiformes</taxon>
        <taxon>Ixodida</taxon>
        <taxon>Ixodoidea</taxon>
        <taxon>Ixodidae</taxon>
        <taxon>Rhipicephalinae</taxon>
        <taxon>Dermacentor</taxon>
    </lineage>
</organism>
<comment type="caution">
    <text evidence="1">The sequence shown here is derived from an EMBL/GenBank/DDBJ whole genome shotgun (WGS) entry which is preliminary data.</text>
</comment>
<reference evidence="1" key="1">
    <citation type="submission" date="2020-05" db="EMBL/GenBank/DDBJ databases">
        <title>Large-scale comparative analyses of tick genomes elucidate their genetic diversity and vector capacities.</title>
        <authorList>
            <person name="Jia N."/>
            <person name="Wang J."/>
            <person name="Shi W."/>
            <person name="Du L."/>
            <person name="Sun Y."/>
            <person name="Zhan W."/>
            <person name="Jiang J."/>
            <person name="Wang Q."/>
            <person name="Zhang B."/>
            <person name="Ji P."/>
            <person name="Sakyi L.B."/>
            <person name="Cui X."/>
            <person name="Yuan T."/>
            <person name="Jiang B."/>
            <person name="Yang W."/>
            <person name="Lam T.T.-Y."/>
            <person name="Chang Q."/>
            <person name="Ding S."/>
            <person name="Wang X."/>
            <person name="Zhu J."/>
            <person name="Ruan X."/>
            <person name="Zhao L."/>
            <person name="Wei J."/>
            <person name="Que T."/>
            <person name="Du C."/>
            <person name="Cheng J."/>
            <person name="Dai P."/>
            <person name="Han X."/>
            <person name="Huang E."/>
            <person name="Gao Y."/>
            <person name="Liu J."/>
            <person name="Shao H."/>
            <person name="Ye R."/>
            <person name="Li L."/>
            <person name="Wei W."/>
            <person name="Wang X."/>
            <person name="Wang C."/>
            <person name="Yang T."/>
            <person name="Huo Q."/>
            <person name="Li W."/>
            <person name="Guo W."/>
            <person name="Chen H."/>
            <person name="Zhou L."/>
            <person name="Ni X."/>
            <person name="Tian J."/>
            <person name="Zhou Y."/>
            <person name="Sheng Y."/>
            <person name="Liu T."/>
            <person name="Pan Y."/>
            <person name="Xia L."/>
            <person name="Li J."/>
            <person name="Zhao F."/>
            <person name="Cao W."/>
        </authorList>
    </citation>
    <scope>NUCLEOTIDE SEQUENCE</scope>
    <source>
        <strain evidence="1">Dsil-2018</strain>
    </source>
</reference>
<dbReference type="Proteomes" id="UP000821865">
    <property type="component" value="Chromosome 8"/>
</dbReference>
<evidence type="ECO:0000313" key="1">
    <source>
        <dbReference type="EMBL" id="KAH7937530.1"/>
    </source>
</evidence>
<protein>
    <submittedName>
        <fullName evidence="1">Uncharacterized protein</fullName>
    </submittedName>
</protein>
<accession>A0ACB8C9L1</accession>